<dbReference type="EMBL" id="FWYF01000001">
    <property type="protein sequence ID" value="SMD32029.1"/>
    <property type="molecule type" value="Genomic_DNA"/>
</dbReference>
<dbReference type="STRING" id="692418.SAMN04488029_0367"/>
<dbReference type="AlphaFoldDB" id="A0A1W2G5S6"/>
<dbReference type="RefSeq" id="WP_139793707.1">
    <property type="nucleotide sequence ID" value="NZ_FWYF01000001.1"/>
</dbReference>
<dbReference type="Proteomes" id="UP000192472">
    <property type="component" value="Unassembled WGS sequence"/>
</dbReference>
<organism evidence="2 3">
    <name type="scientific">Reichenbachiella faecimaris</name>
    <dbReference type="NCBI Taxonomy" id="692418"/>
    <lineage>
        <taxon>Bacteria</taxon>
        <taxon>Pseudomonadati</taxon>
        <taxon>Bacteroidota</taxon>
        <taxon>Cytophagia</taxon>
        <taxon>Cytophagales</taxon>
        <taxon>Reichenbachiellaceae</taxon>
        <taxon>Reichenbachiella</taxon>
    </lineage>
</organism>
<sequence length="203" mass="23774">MVKKIFVFIALIALGLPCMAQEFSSRLFHKGWLVTEDQDTIRGDVKYDMETNAVQVVIGNQKINTYSSKKILYFEIYDNLLKTYRQFYAIPYQIESNYKVPILFEVLYEGKTSLLVREKIVMTTDPYSQAYFNGPSATSEKLAFTYYFVDTQGNMTLYNGKKNHLFEILNENSNQVKEYIKENKLKTDEMRDIVRITAFYNSL</sequence>
<evidence type="ECO:0008006" key="4">
    <source>
        <dbReference type="Google" id="ProtNLM"/>
    </source>
</evidence>
<accession>A0A1W2G5S6</accession>
<proteinExistence type="predicted"/>
<evidence type="ECO:0000313" key="2">
    <source>
        <dbReference type="EMBL" id="SMD32029.1"/>
    </source>
</evidence>
<protein>
    <recommendedName>
        <fullName evidence="4">DUF4468 domain-containing protein</fullName>
    </recommendedName>
</protein>
<dbReference type="OrthoDB" id="979024at2"/>
<evidence type="ECO:0000256" key="1">
    <source>
        <dbReference type="SAM" id="SignalP"/>
    </source>
</evidence>
<evidence type="ECO:0000313" key="3">
    <source>
        <dbReference type="Proteomes" id="UP000192472"/>
    </source>
</evidence>
<keyword evidence="3" id="KW-1185">Reference proteome</keyword>
<reference evidence="2 3" key="1">
    <citation type="submission" date="2017-04" db="EMBL/GenBank/DDBJ databases">
        <authorList>
            <person name="Afonso C.L."/>
            <person name="Miller P.J."/>
            <person name="Scott M.A."/>
            <person name="Spackman E."/>
            <person name="Goraichik I."/>
            <person name="Dimitrov K.M."/>
            <person name="Suarez D.L."/>
            <person name="Swayne D.E."/>
        </authorList>
    </citation>
    <scope>NUCLEOTIDE SEQUENCE [LARGE SCALE GENOMIC DNA]</scope>
    <source>
        <strain evidence="2 3">DSM 26133</strain>
    </source>
</reference>
<keyword evidence="1" id="KW-0732">Signal</keyword>
<feature type="chain" id="PRO_5012190509" description="DUF4468 domain-containing protein" evidence="1">
    <location>
        <begin position="21"/>
        <end position="203"/>
    </location>
</feature>
<gene>
    <name evidence="2" type="ORF">SAMN04488029_0367</name>
</gene>
<feature type="signal peptide" evidence="1">
    <location>
        <begin position="1"/>
        <end position="20"/>
    </location>
</feature>
<name>A0A1W2G5S6_REIFA</name>